<evidence type="ECO:0000313" key="3">
    <source>
        <dbReference type="Proteomes" id="UP000598196"/>
    </source>
</evidence>
<accession>A0A917YKT0</accession>
<dbReference type="Proteomes" id="UP000598196">
    <property type="component" value="Unassembled WGS sequence"/>
</dbReference>
<keyword evidence="1" id="KW-0472">Membrane</keyword>
<dbReference type="RefSeq" id="WP_146287535.1">
    <property type="nucleotide sequence ID" value="NZ_BMLP01000005.1"/>
</dbReference>
<dbReference type="OrthoDB" id="7428686at2"/>
<dbReference type="EMBL" id="BMLP01000005">
    <property type="protein sequence ID" value="GGO34759.1"/>
    <property type="molecule type" value="Genomic_DNA"/>
</dbReference>
<keyword evidence="3" id="KW-1185">Reference proteome</keyword>
<name>A0A917YKT0_9RHOB</name>
<dbReference type="AlphaFoldDB" id="A0A917YKT0"/>
<reference evidence="2 3" key="1">
    <citation type="journal article" date="2014" name="Int. J. Syst. Evol. Microbiol.">
        <title>Complete genome sequence of Corynebacterium casei LMG S-19264T (=DSM 44701T), isolated from a smear-ripened cheese.</title>
        <authorList>
            <consortium name="US DOE Joint Genome Institute (JGI-PGF)"/>
            <person name="Walter F."/>
            <person name="Albersmeier A."/>
            <person name="Kalinowski J."/>
            <person name="Ruckert C."/>
        </authorList>
    </citation>
    <scope>NUCLEOTIDE SEQUENCE [LARGE SCALE GENOMIC DNA]</scope>
    <source>
        <strain evidence="2 3">CGMCC 1.7029</strain>
    </source>
</reference>
<sequence>MNDLPEDERERAESIVRDQKRFRLTGRELWLTQLSPDGRLLVRIALYCAIIVFLGFCTFRGLIGGSTTSWNQRLTVIVDTPAGEVRGSSVVKISKTETMGPLVLMEARGVSSKTRGEAVALEVLPGRWLFALLSGDDDGKGNAGQLVYHAFRLGEGRELGTRSYRSNMHDLRAQPRDTPAPIPPEAYPVLVTFDDITKPETVRKVDPSNLAATFGEGVRLRGMTLEVTRDGVTEGKLEGLLKWIRRHPEPHLMPGDGRISDIPFAMTLAHGDFLAAPQ</sequence>
<evidence type="ECO:0000313" key="2">
    <source>
        <dbReference type="EMBL" id="GGO34759.1"/>
    </source>
</evidence>
<comment type="caution">
    <text evidence="2">The sequence shown here is derived from an EMBL/GenBank/DDBJ whole genome shotgun (WGS) entry which is preliminary data.</text>
</comment>
<organism evidence="2 3">
    <name type="scientific">Gemmobacter aquaticus</name>
    <dbReference type="NCBI Taxonomy" id="490185"/>
    <lineage>
        <taxon>Bacteria</taxon>
        <taxon>Pseudomonadati</taxon>
        <taxon>Pseudomonadota</taxon>
        <taxon>Alphaproteobacteria</taxon>
        <taxon>Rhodobacterales</taxon>
        <taxon>Paracoccaceae</taxon>
        <taxon>Gemmobacter</taxon>
    </lineage>
</organism>
<feature type="transmembrane region" description="Helical" evidence="1">
    <location>
        <begin position="40"/>
        <end position="63"/>
    </location>
</feature>
<keyword evidence="1" id="KW-0812">Transmembrane</keyword>
<evidence type="ECO:0000256" key="1">
    <source>
        <dbReference type="SAM" id="Phobius"/>
    </source>
</evidence>
<protein>
    <submittedName>
        <fullName evidence="2">Uncharacterized protein</fullName>
    </submittedName>
</protein>
<keyword evidence="1" id="KW-1133">Transmembrane helix</keyword>
<gene>
    <name evidence="2" type="ORF">GCM10010991_26040</name>
</gene>
<proteinExistence type="predicted"/>